<reference evidence="2 3" key="1">
    <citation type="submission" date="2020-08" db="EMBL/GenBank/DDBJ databases">
        <title>Genomic Encyclopedia of Archaeal and Bacterial Type Strains, Phase II (KMG-II): from individual species to whole genera.</title>
        <authorList>
            <person name="Goeker M."/>
        </authorList>
    </citation>
    <scope>NUCLEOTIDE SEQUENCE [LARGE SCALE GENOMIC DNA]</scope>
    <source>
        <strain evidence="2 3">DSM 43850</strain>
    </source>
</reference>
<feature type="transmembrane region" description="Helical" evidence="1">
    <location>
        <begin position="6"/>
        <end position="27"/>
    </location>
</feature>
<dbReference type="Proteomes" id="UP000517916">
    <property type="component" value="Unassembled WGS sequence"/>
</dbReference>
<keyword evidence="1" id="KW-0472">Membrane</keyword>
<evidence type="ECO:0000313" key="3">
    <source>
        <dbReference type="Proteomes" id="UP000517916"/>
    </source>
</evidence>
<organism evidence="2 3">
    <name type="scientific">Kutzneria viridogrisea</name>
    <dbReference type="NCBI Taxonomy" id="47990"/>
    <lineage>
        <taxon>Bacteria</taxon>
        <taxon>Bacillati</taxon>
        <taxon>Actinomycetota</taxon>
        <taxon>Actinomycetes</taxon>
        <taxon>Pseudonocardiales</taxon>
        <taxon>Pseudonocardiaceae</taxon>
        <taxon>Kutzneria</taxon>
    </lineage>
</organism>
<evidence type="ECO:0000256" key="1">
    <source>
        <dbReference type="SAM" id="Phobius"/>
    </source>
</evidence>
<name>A0ABR6BYY6_9PSEU</name>
<keyword evidence="3" id="KW-1185">Reference proteome</keyword>
<gene>
    <name evidence="2" type="ORF">BC739_009373</name>
</gene>
<comment type="caution">
    <text evidence="2">The sequence shown here is derived from an EMBL/GenBank/DDBJ whole genome shotgun (WGS) entry which is preliminary data.</text>
</comment>
<accession>A0ABR6BYY6</accession>
<feature type="transmembrane region" description="Helical" evidence="1">
    <location>
        <begin position="39"/>
        <end position="60"/>
    </location>
</feature>
<dbReference type="EMBL" id="JACJID010000011">
    <property type="protein sequence ID" value="MBA8932114.1"/>
    <property type="molecule type" value="Genomic_DNA"/>
</dbReference>
<proteinExistence type="predicted"/>
<keyword evidence="1" id="KW-0812">Transmembrane</keyword>
<sequence>MWAWFFGGYAVFFAVVAGCAALVSCCAREARQRADALKVLKYLAPGGLGVGTVAAVLIRLHQTGLL</sequence>
<protein>
    <submittedName>
        <fullName evidence="2">Uncharacterized protein</fullName>
    </submittedName>
</protein>
<keyword evidence="1" id="KW-1133">Transmembrane helix</keyword>
<evidence type="ECO:0000313" key="2">
    <source>
        <dbReference type="EMBL" id="MBA8932114.1"/>
    </source>
</evidence>
<dbReference type="RefSeq" id="WP_182840642.1">
    <property type="nucleotide sequence ID" value="NZ_BAAABQ010000083.1"/>
</dbReference>